<feature type="region of interest" description="Disordered" evidence="7">
    <location>
        <begin position="1"/>
        <end position="20"/>
    </location>
</feature>
<dbReference type="InterPro" id="IPR045843">
    <property type="entry name" value="IND-like"/>
</dbReference>
<evidence type="ECO:0000256" key="3">
    <source>
        <dbReference type="ARBA" id="ARBA00023015"/>
    </source>
</evidence>
<dbReference type="GO" id="GO:0046983">
    <property type="term" value="F:protein dimerization activity"/>
    <property type="evidence" value="ECO:0007669"/>
    <property type="project" value="InterPro"/>
</dbReference>
<dbReference type="GO" id="GO:0000978">
    <property type="term" value="F:RNA polymerase II cis-regulatory region sequence-specific DNA binding"/>
    <property type="evidence" value="ECO:0007669"/>
    <property type="project" value="TreeGrafter"/>
</dbReference>
<dbReference type="GO" id="GO:0000981">
    <property type="term" value="F:DNA-binding transcription factor activity, RNA polymerase II-specific"/>
    <property type="evidence" value="ECO:0007669"/>
    <property type="project" value="TreeGrafter"/>
</dbReference>
<proteinExistence type="predicted"/>
<dbReference type="GO" id="GO:0005634">
    <property type="term" value="C:nucleus"/>
    <property type="evidence" value="ECO:0007669"/>
    <property type="project" value="UniProtKB-SubCell"/>
</dbReference>
<gene>
    <name evidence="10" type="primary">LOC111314801</name>
</gene>
<dbReference type="Proteomes" id="UP000515121">
    <property type="component" value="Unplaced"/>
</dbReference>
<keyword evidence="3" id="KW-0805">Transcription regulation</keyword>
<keyword evidence="5" id="KW-0804">Transcription</keyword>
<feature type="region of interest" description="Disordered" evidence="7">
    <location>
        <begin position="249"/>
        <end position="311"/>
    </location>
</feature>
<dbReference type="PANTHER" id="PTHR16223:SF56">
    <property type="entry name" value="TRANSCRIPTION FACTOR BHLH110"/>
    <property type="match status" value="1"/>
</dbReference>
<dbReference type="InterPro" id="IPR036638">
    <property type="entry name" value="HLH_DNA-bd_sf"/>
</dbReference>
<name>A0A6P6B4P9_DURZI</name>
<dbReference type="GeneID" id="111314801"/>
<comment type="subunit">
    <text evidence="2">Homodimer.</text>
</comment>
<dbReference type="SUPFAM" id="SSF47459">
    <property type="entry name" value="HLH, helix-loop-helix DNA-binding domain"/>
    <property type="match status" value="1"/>
</dbReference>
<protein>
    <submittedName>
        <fullName evidence="10">Transcription factor bHLH110-like</fullName>
    </submittedName>
</protein>
<dbReference type="Gene3D" id="4.10.280.10">
    <property type="entry name" value="Helix-loop-helix DNA-binding domain"/>
    <property type="match status" value="1"/>
</dbReference>
<comment type="subcellular location">
    <subcellularLocation>
        <location evidence="1">Nucleus</location>
    </subcellularLocation>
</comment>
<feature type="region of interest" description="Disordered" evidence="7">
    <location>
        <begin position="367"/>
        <end position="393"/>
    </location>
</feature>
<feature type="domain" description="BHLH" evidence="8">
    <location>
        <begin position="303"/>
        <end position="352"/>
    </location>
</feature>
<sequence length="427" mass="47354">MESENVHHQRQLQDQLAGSSSLPIPPCYGVASTHSWTPTPSNITLNTSEFNPNYNGVILHSRQKNDILASPHNSSVLQDWTNNEGSFTTLCFHDLQLDKTKEELSESLTRFTEMLSNTPSVEDSLHLPPTNYLRNEQKDLHDLSEKLLLKTISSGFPMFSAGSEFYSTIRNCFIPGSTSLPSRGNFSQIYPSINISNLNQASSPNIPNSFDMNLEALDLLSPARFSSRSDFSHPSHDHNSLGVYKESSSFGRHHHHFQQPNQRPACSPSKKSPFPTEITEAKRPSNLPEAKPTAGAAAKKSRLQPLSSCPPFKVRKEKLGDRIAALQELVAPFGKTDTASVLMEAIGYIKFLQNQVETLSVPYMKSSRNKTSRLKQGGSRMEDGNEEEQRRDLRSRGLCLVPLSCMSYVTNDSGGGIWPPPNLGRGP</sequence>
<dbReference type="RefSeq" id="XP_022772148.1">
    <property type="nucleotide sequence ID" value="XM_022916413.1"/>
</dbReference>
<dbReference type="AlphaFoldDB" id="A0A6P6B4P9"/>
<evidence type="ECO:0000256" key="1">
    <source>
        <dbReference type="ARBA" id="ARBA00004123"/>
    </source>
</evidence>
<dbReference type="OrthoDB" id="760019at2759"/>
<evidence type="ECO:0000313" key="10">
    <source>
        <dbReference type="RefSeq" id="XP_022772148.1"/>
    </source>
</evidence>
<accession>A0A6P6B4P9</accession>
<keyword evidence="9" id="KW-1185">Reference proteome</keyword>
<dbReference type="InterPro" id="IPR011598">
    <property type="entry name" value="bHLH_dom"/>
</dbReference>
<reference evidence="10" key="1">
    <citation type="submission" date="2025-08" db="UniProtKB">
        <authorList>
            <consortium name="RefSeq"/>
        </authorList>
    </citation>
    <scope>IDENTIFICATION</scope>
    <source>
        <tissue evidence="10">Fruit stalk</tissue>
    </source>
</reference>
<dbReference type="PANTHER" id="PTHR16223">
    <property type="entry name" value="TRANSCRIPTION FACTOR BHLH83-RELATED"/>
    <property type="match status" value="1"/>
</dbReference>
<evidence type="ECO:0000313" key="9">
    <source>
        <dbReference type="Proteomes" id="UP000515121"/>
    </source>
</evidence>
<dbReference type="InterPro" id="IPR045239">
    <property type="entry name" value="bHLH95_bHLH"/>
</dbReference>
<evidence type="ECO:0000256" key="6">
    <source>
        <dbReference type="ARBA" id="ARBA00023242"/>
    </source>
</evidence>
<evidence type="ECO:0000256" key="2">
    <source>
        <dbReference type="ARBA" id="ARBA00011738"/>
    </source>
</evidence>
<dbReference type="FunFam" id="4.10.280.10:FF:000032">
    <property type="entry name" value="Transcription factor bHLH123 family"/>
    <property type="match status" value="1"/>
</dbReference>
<keyword evidence="4" id="KW-0238">DNA-binding</keyword>
<evidence type="ECO:0000256" key="4">
    <source>
        <dbReference type="ARBA" id="ARBA00023125"/>
    </source>
</evidence>
<feature type="compositionally biased region" description="Basic and acidic residues" evidence="7">
    <location>
        <begin position="380"/>
        <end position="393"/>
    </location>
</feature>
<evidence type="ECO:0000256" key="5">
    <source>
        <dbReference type="ARBA" id="ARBA00023163"/>
    </source>
</evidence>
<evidence type="ECO:0000259" key="8">
    <source>
        <dbReference type="PROSITE" id="PS50888"/>
    </source>
</evidence>
<evidence type="ECO:0000256" key="7">
    <source>
        <dbReference type="SAM" id="MobiDB-lite"/>
    </source>
</evidence>
<keyword evidence="6" id="KW-0539">Nucleus</keyword>
<organism evidence="9 10">
    <name type="scientific">Durio zibethinus</name>
    <name type="common">Durian</name>
    <dbReference type="NCBI Taxonomy" id="66656"/>
    <lineage>
        <taxon>Eukaryota</taxon>
        <taxon>Viridiplantae</taxon>
        <taxon>Streptophyta</taxon>
        <taxon>Embryophyta</taxon>
        <taxon>Tracheophyta</taxon>
        <taxon>Spermatophyta</taxon>
        <taxon>Magnoliopsida</taxon>
        <taxon>eudicotyledons</taxon>
        <taxon>Gunneridae</taxon>
        <taxon>Pentapetalae</taxon>
        <taxon>rosids</taxon>
        <taxon>malvids</taxon>
        <taxon>Malvales</taxon>
        <taxon>Malvaceae</taxon>
        <taxon>Helicteroideae</taxon>
        <taxon>Durio</taxon>
    </lineage>
</organism>
<dbReference type="KEGG" id="dzi:111314801"/>
<dbReference type="CDD" id="cd11393">
    <property type="entry name" value="bHLH_AtbHLH_like"/>
    <property type="match status" value="1"/>
</dbReference>
<dbReference type="PROSITE" id="PS50888">
    <property type="entry name" value="BHLH"/>
    <property type="match status" value="1"/>
</dbReference>